<evidence type="ECO:0000313" key="2">
    <source>
        <dbReference type="Proteomes" id="UP000575397"/>
    </source>
</evidence>
<accession>A0A7Y0UTV8</accession>
<comment type="caution">
    <text evidence="1">The sequence shown here is derived from an EMBL/GenBank/DDBJ whole genome shotgun (WGS) entry which is preliminary data.</text>
</comment>
<organism evidence="1 2">
    <name type="scientific">Mobiluncus mulieris</name>
    <dbReference type="NCBI Taxonomy" id="2052"/>
    <lineage>
        <taxon>Bacteria</taxon>
        <taxon>Bacillati</taxon>
        <taxon>Actinomycetota</taxon>
        <taxon>Actinomycetes</taxon>
        <taxon>Actinomycetales</taxon>
        <taxon>Actinomycetaceae</taxon>
        <taxon>Mobiluncus</taxon>
    </lineage>
</organism>
<sequence>MSVGISSVGGAAGVTASELRSERHATLIPSVAPGFTKPIEDSVSISHVAEVQNDMINGLKYWAKRANIQFNPENLEATVKDLHEKGNLTEDDIKVVAVAYGFAQRKGYSMRVVDIFRNNLDSFRRNSGPNTWLGGNSHPSKESVNFDVKVLGSTAFDTTLVPKDFLINGFDTKSTIFEGEQAKFTADVMRHLSASPDEDFNGTPTKAMIVLQPHQDWVFNNFIKPTLTL</sequence>
<dbReference type="AlphaFoldDB" id="A0A7Y0UTV8"/>
<dbReference type="RefSeq" id="WP_169762768.1">
    <property type="nucleotide sequence ID" value="NZ_JABCUQ010000008.1"/>
</dbReference>
<dbReference type="EMBL" id="JABCUS010000013">
    <property type="protein sequence ID" value="NMX03649.1"/>
    <property type="molecule type" value="Genomic_DNA"/>
</dbReference>
<evidence type="ECO:0000313" key="1">
    <source>
        <dbReference type="EMBL" id="NMX03649.1"/>
    </source>
</evidence>
<protein>
    <submittedName>
        <fullName evidence="1">Uncharacterized protein</fullName>
    </submittedName>
</protein>
<name>A0A7Y0UTV8_9ACTO</name>
<dbReference type="Proteomes" id="UP000575397">
    <property type="component" value="Unassembled WGS sequence"/>
</dbReference>
<proteinExistence type="predicted"/>
<reference evidence="1 2" key="1">
    <citation type="submission" date="2020-04" db="EMBL/GenBank/DDBJ databases">
        <title>Antimicrobial susceptibility and clonality of vaginal-derived multi-drug resistant Mobiluncus isolates in China.</title>
        <authorList>
            <person name="Zhang X."/>
        </authorList>
    </citation>
    <scope>NUCLEOTIDE SEQUENCE [LARGE SCALE GENOMIC DNA]</scope>
    <source>
        <strain evidence="1 2">12</strain>
    </source>
</reference>
<gene>
    <name evidence="1" type="ORF">HHJ77_06860</name>
</gene>